<reference evidence="1" key="2">
    <citation type="submission" date="2021-07" db="EMBL/GenBank/DDBJ databases">
        <title>Giant CbK-like Caulobacter bacteriophages have genetically divergent genomes.</title>
        <authorList>
            <person name="Wilson K."/>
            <person name="Ely B."/>
        </authorList>
    </citation>
    <scope>NUCLEOTIDE SEQUENCE</scope>
</reference>
<dbReference type="EMBL" id="MH588547">
    <property type="protein sequence ID" value="AXQ69943.1"/>
    <property type="molecule type" value="Genomic_DNA"/>
</dbReference>
<organism evidence="1 2">
    <name type="scientific">Caulobacter phage CcrSC</name>
    <dbReference type="NCBI Taxonomy" id="2283272"/>
    <lineage>
        <taxon>Viruses</taxon>
        <taxon>Duplodnaviria</taxon>
        <taxon>Heunggongvirae</taxon>
        <taxon>Uroviricota</taxon>
        <taxon>Caudoviricetes</taxon>
        <taxon>Jeanschmidtviridae</taxon>
        <taxon>Bertelyvirus</taxon>
        <taxon>Bertelyvirus SC</taxon>
    </lineage>
</organism>
<gene>
    <name evidence="1" type="ORF">CcrSC_gp361</name>
</gene>
<evidence type="ECO:0000313" key="1">
    <source>
        <dbReference type="EMBL" id="AXQ69943.1"/>
    </source>
</evidence>
<evidence type="ECO:0000313" key="2">
    <source>
        <dbReference type="Proteomes" id="UP000259683"/>
    </source>
</evidence>
<proteinExistence type="predicted"/>
<dbReference type="Proteomes" id="UP000259683">
    <property type="component" value="Segment"/>
</dbReference>
<reference evidence="1" key="1">
    <citation type="submission" date="2018-07" db="EMBL/GenBank/DDBJ databases">
        <authorList>
            <person name="Wilson K.M."/>
            <person name="Ely B."/>
        </authorList>
    </citation>
    <scope>NUCLEOTIDE SEQUENCE</scope>
</reference>
<accession>A0A385EDU4</accession>
<name>A0A385EDU4_9CAUD</name>
<keyword evidence="2" id="KW-1185">Reference proteome</keyword>
<sequence>MTAPPTWDFYPTPPGSLERMRYHVDSAGSHLHFEIHNADGSDDAPLIDGDARIFGTVNWEGCINWRTHKYMNCHFCSPADSLRLHELFKGLWRLASLTLPHWCGDVEEKA</sequence>
<protein>
    <submittedName>
        <fullName evidence="1">Uncharacterized protein</fullName>
    </submittedName>
</protein>